<reference evidence="1 2" key="1">
    <citation type="submission" date="2021-06" db="EMBL/GenBank/DDBJ databases">
        <authorList>
            <person name="Palmer J.M."/>
        </authorList>
    </citation>
    <scope>NUCLEOTIDE SEQUENCE [LARGE SCALE GENOMIC DNA]</scope>
    <source>
        <strain evidence="2">if_2019</strain>
        <tissue evidence="1">Muscle</tissue>
    </source>
</reference>
<comment type="caution">
    <text evidence="1">The sequence shown here is derived from an EMBL/GenBank/DDBJ whole genome shotgun (WGS) entry which is preliminary data.</text>
</comment>
<name>A0ABV0THF9_9TELE</name>
<proteinExistence type="predicted"/>
<evidence type="ECO:0000313" key="1">
    <source>
        <dbReference type="EMBL" id="MEQ2230962.1"/>
    </source>
</evidence>
<sequence>MDTVLLSMTRLCPEAPQHSASLAPEPHPAASMGPRSPRLCPSHYRCPFRSHCLCPATSVMPCDPLEENRLCVSAAGAAGYLWKQTPLNHFPLHPVAESVCVGEALSFTSLFAPTEAVCLFLAAAVCPKLVRLETSNMNNIRSQSTSTAVLTHFRGRYADFHSFSAQPEPNCDPHYYQTVQSDSVIYSNWIKSFSI</sequence>
<protein>
    <submittedName>
        <fullName evidence="1">Uncharacterized protein</fullName>
    </submittedName>
</protein>
<organism evidence="1 2">
    <name type="scientific">Ilyodon furcidens</name>
    <name type="common">goldbreast splitfin</name>
    <dbReference type="NCBI Taxonomy" id="33524"/>
    <lineage>
        <taxon>Eukaryota</taxon>
        <taxon>Metazoa</taxon>
        <taxon>Chordata</taxon>
        <taxon>Craniata</taxon>
        <taxon>Vertebrata</taxon>
        <taxon>Euteleostomi</taxon>
        <taxon>Actinopterygii</taxon>
        <taxon>Neopterygii</taxon>
        <taxon>Teleostei</taxon>
        <taxon>Neoteleostei</taxon>
        <taxon>Acanthomorphata</taxon>
        <taxon>Ovalentaria</taxon>
        <taxon>Atherinomorphae</taxon>
        <taxon>Cyprinodontiformes</taxon>
        <taxon>Goodeidae</taxon>
        <taxon>Ilyodon</taxon>
    </lineage>
</organism>
<dbReference type="Proteomes" id="UP001482620">
    <property type="component" value="Unassembled WGS sequence"/>
</dbReference>
<evidence type="ECO:0000313" key="2">
    <source>
        <dbReference type="Proteomes" id="UP001482620"/>
    </source>
</evidence>
<dbReference type="EMBL" id="JAHRIQ010029450">
    <property type="protein sequence ID" value="MEQ2230962.1"/>
    <property type="molecule type" value="Genomic_DNA"/>
</dbReference>
<gene>
    <name evidence="1" type="ORF">ILYODFUR_034586</name>
</gene>
<accession>A0ABV0THF9</accession>
<keyword evidence="2" id="KW-1185">Reference proteome</keyword>